<keyword evidence="3" id="KW-0597">Phosphoprotein</keyword>
<dbReference type="PRINTS" id="PR00344">
    <property type="entry name" value="BCTRLSENSOR"/>
</dbReference>
<accession>A0A2M8PB79</accession>
<sequence>MSDASSEVALIEQARQAFEEEISVLAHDLAGPLARIINSLQLAKDLLAMRELNALPQVLEIALNSAQAQLQNIEVLQDITRLANGLKKPPRGKAQLAAALEEALKALQPLLSESQAVYSADVPPDLPATCAEEALLSRVCFNLLENALRHVPSGGTVHVSACQEGASIKVCVADNGKGVAEADRARIFEKFYRVPSSPLRGKRGIGLGLTFAKLVIEGYGGALWLESPAEGGAIFCFRLPVSAEEPS</sequence>
<evidence type="ECO:0000313" key="8">
    <source>
        <dbReference type="Proteomes" id="UP000229681"/>
    </source>
</evidence>
<dbReference type="EMBL" id="PGTM01000268">
    <property type="protein sequence ID" value="PJF34801.1"/>
    <property type="molecule type" value="Genomic_DNA"/>
</dbReference>
<dbReference type="InterPro" id="IPR005467">
    <property type="entry name" value="His_kinase_dom"/>
</dbReference>
<evidence type="ECO:0000256" key="2">
    <source>
        <dbReference type="ARBA" id="ARBA00012438"/>
    </source>
</evidence>
<keyword evidence="4" id="KW-0808">Transferase</keyword>
<dbReference type="SUPFAM" id="SSF47384">
    <property type="entry name" value="Homodimeric domain of signal transducing histidine kinase"/>
    <property type="match status" value="1"/>
</dbReference>
<evidence type="ECO:0000256" key="5">
    <source>
        <dbReference type="ARBA" id="ARBA00023012"/>
    </source>
</evidence>
<protein>
    <recommendedName>
        <fullName evidence="2">histidine kinase</fullName>
        <ecNumber evidence="2">2.7.13.3</ecNumber>
    </recommendedName>
</protein>
<evidence type="ECO:0000259" key="6">
    <source>
        <dbReference type="PROSITE" id="PS50109"/>
    </source>
</evidence>
<evidence type="ECO:0000256" key="3">
    <source>
        <dbReference type="ARBA" id="ARBA00022553"/>
    </source>
</evidence>
<dbReference type="InterPro" id="IPR004358">
    <property type="entry name" value="Sig_transdc_His_kin-like_C"/>
</dbReference>
<dbReference type="SMART" id="SM00387">
    <property type="entry name" value="HATPase_c"/>
    <property type="match status" value="1"/>
</dbReference>
<keyword evidence="4" id="KW-0418">Kinase</keyword>
<dbReference type="CDD" id="cd00075">
    <property type="entry name" value="HATPase"/>
    <property type="match status" value="1"/>
</dbReference>
<dbReference type="Pfam" id="PF02518">
    <property type="entry name" value="HATPase_c"/>
    <property type="match status" value="1"/>
</dbReference>
<dbReference type="Proteomes" id="UP000229681">
    <property type="component" value="Unassembled WGS sequence"/>
</dbReference>
<organism evidence="7 8">
    <name type="scientific">Candidatus Thermofonsia Clade 1 bacterium</name>
    <dbReference type="NCBI Taxonomy" id="2364210"/>
    <lineage>
        <taxon>Bacteria</taxon>
        <taxon>Bacillati</taxon>
        <taxon>Chloroflexota</taxon>
        <taxon>Candidatus Thermofontia</taxon>
        <taxon>Candidatus Thermofonsia Clade 1</taxon>
    </lineage>
</organism>
<reference evidence="7 8" key="1">
    <citation type="submission" date="2017-11" db="EMBL/GenBank/DDBJ databases">
        <title>Evolution of Phototrophy in the Chloroflexi Phylum Driven by Horizontal Gene Transfer.</title>
        <authorList>
            <person name="Ward L.M."/>
            <person name="Hemp J."/>
            <person name="Shih P.M."/>
            <person name="Mcglynn S.E."/>
            <person name="Fischer W."/>
        </authorList>
    </citation>
    <scope>NUCLEOTIDE SEQUENCE [LARGE SCALE GENOMIC DNA]</scope>
    <source>
        <strain evidence="7">JP3_13</strain>
    </source>
</reference>
<comment type="catalytic activity">
    <reaction evidence="1">
        <text>ATP + protein L-histidine = ADP + protein N-phospho-L-histidine.</text>
        <dbReference type="EC" id="2.7.13.3"/>
    </reaction>
</comment>
<comment type="caution">
    <text evidence="7">The sequence shown here is derived from an EMBL/GenBank/DDBJ whole genome shotgun (WGS) entry which is preliminary data.</text>
</comment>
<dbReference type="PANTHER" id="PTHR43547">
    <property type="entry name" value="TWO-COMPONENT HISTIDINE KINASE"/>
    <property type="match status" value="1"/>
</dbReference>
<dbReference type="InterPro" id="IPR036097">
    <property type="entry name" value="HisK_dim/P_sf"/>
</dbReference>
<feature type="domain" description="Histidine kinase" evidence="6">
    <location>
        <begin position="24"/>
        <end position="243"/>
    </location>
</feature>
<gene>
    <name evidence="7" type="ORF">CUN49_13825</name>
</gene>
<dbReference type="GO" id="GO:0000155">
    <property type="term" value="F:phosphorelay sensor kinase activity"/>
    <property type="evidence" value="ECO:0007669"/>
    <property type="project" value="InterPro"/>
</dbReference>
<evidence type="ECO:0000256" key="4">
    <source>
        <dbReference type="ARBA" id="ARBA00022777"/>
    </source>
</evidence>
<dbReference type="SUPFAM" id="SSF55874">
    <property type="entry name" value="ATPase domain of HSP90 chaperone/DNA topoisomerase II/histidine kinase"/>
    <property type="match status" value="1"/>
</dbReference>
<dbReference type="Gene3D" id="1.10.287.130">
    <property type="match status" value="1"/>
</dbReference>
<dbReference type="AlphaFoldDB" id="A0A2M8PB79"/>
<name>A0A2M8PB79_9CHLR</name>
<proteinExistence type="predicted"/>
<evidence type="ECO:0000313" key="7">
    <source>
        <dbReference type="EMBL" id="PJF34801.1"/>
    </source>
</evidence>
<dbReference type="Gene3D" id="3.30.565.10">
    <property type="entry name" value="Histidine kinase-like ATPase, C-terminal domain"/>
    <property type="match status" value="1"/>
</dbReference>
<dbReference type="InterPro" id="IPR036890">
    <property type="entry name" value="HATPase_C_sf"/>
</dbReference>
<dbReference type="PROSITE" id="PS50109">
    <property type="entry name" value="HIS_KIN"/>
    <property type="match status" value="1"/>
</dbReference>
<evidence type="ECO:0000256" key="1">
    <source>
        <dbReference type="ARBA" id="ARBA00000085"/>
    </source>
</evidence>
<dbReference type="InterPro" id="IPR003594">
    <property type="entry name" value="HATPase_dom"/>
</dbReference>
<dbReference type="PANTHER" id="PTHR43547:SF2">
    <property type="entry name" value="HYBRID SIGNAL TRANSDUCTION HISTIDINE KINASE C"/>
    <property type="match status" value="1"/>
</dbReference>
<dbReference type="EC" id="2.7.13.3" evidence="2"/>
<keyword evidence="5" id="KW-0902">Two-component regulatory system</keyword>